<organism evidence="2 3">
    <name type="scientific">Nonomuraea diastatica</name>
    <dbReference type="NCBI Taxonomy" id="1848329"/>
    <lineage>
        <taxon>Bacteria</taxon>
        <taxon>Bacillati</taxon>
        <taxon>Actinomycetota</taxon>
        <taxon>Actinomycetes</taxon>
        <taxon>Streptosporangiales</taxon>
        <taxon>Streptosporangiaceae</taxon>
        <taxon>Nonomuraea</taxon>
    </lineage>
</organism>
<protein>
    <submittedName>
        <fullName evidence="2">Uncharacterized protein</fullName>
    </submittedName>
</protein>
<accession>A0A4R4VC73</accession>
<proteinExistence type="predicted"/>
<dbReference type="Proteomes" id="UP000294543">
    <property type="component" value="Unassembled WGS sequence"/>
</dbReference>
<feature type="compositionally biased region" description="Gly residues" evidence="1">
    <location>
        <begin position="296"/>
        <end position="319"/>
    </location>
</feature>
<gene>
    <name evidence="2" type="ORF">E1294_51965</name>
</gene>
<feature type="region of interest" description="Disordered" evidence="1">
    <location>
        <begin position="224"/>
        <end position="319"/>
    </location>
</feature>
<sequence>MVQPLGGGVRPRGFFAVGAEEAFSPVTHTVINAAGSLLTLAMEQGRSQLEAERRVRSAVLRLLLEGAQEQARVVVEPLGRRLPEEPLVALATGPEALDVLETYVFAALHDDTDTWEGQRQRGGRRSQVRSARTQAKGRVAIALVAAYPADGPAPGQMGGAPGGAAGGLAGGPVGGAAGGSAEDVAVRMAEMVALEADVPVGVSLPCVDGPAALRSALDQARRALEAAEASSGPSAGRTGGGSASRRRGVDSGGRSASGRRGVERDGGGSASGRGGVEPGGGGSASGRGGVERDGGGSEVGKGGGTSGSGRRGRVFGGGG</sequence>
<feature type="compositionally biased region" description="Gly residues" evidence="1">
    <location>
        <begin position="267"/>
        <end position="288"/>
    </location>
</feature>
<comment type="caution">
    <text evidence="2">The sequence shown here is derived from an EMBL/GenBank/DDBJ whole genome shotgun (WGS) entry which is preliminary data.</text>
</comment>
<dbReference type="EMBL" id="SMKP01000419">
    <property type="protein sequence ID" value="TDD00093.1"/>
    <property type="molecule type" value="Genomic_DNA"/>
</dbReference>
<name>A0A4R4VC73_9ACTN</name>
<keyword evidence="3" id="KW-1185">Reference proteome</keyword>
<evidence type="ECO:0000256" key="1">
    <source>
        <dbReference type="SAM" id="MobiDB-lite"/>
    </source>
</evidence>
<feature type="compositionally biased region" description="Low complexity" evidence="1">
    <location>
        <begin position="226"/>
        <end position="236"/>
    </location>
</feature>
<evidence type="ECO:0000313" key="3">
    <source>
        <dbReference type="Proteomes" id="UP000294543"/>
    </source>
</evidence>
<evidence type="ECO:0000313" key="2">
    <source>
        <dbReference type="EMBL" id="TDD00093.1"/>
    </source>
</evidence>
<reference evidence="2 3" key="1">
    <citation type="submission" date="2019-03" db="EMBL/GenBank/DDBJ databases">
        <title>Draft genome sequences of novel Actinobacteria.</title>
        <authorList>
            <person name="Sahin N."/>
            <person name="Ay H."/>
            <person name="Saygin H."/>
        </authorList>
    </citation>
    <scope>NUCLEOTIDE SEQUENCE [LARGE SCALE GENOMIC DNA]</scope>
    <source>
        <strain evidence="2 3">KC712</strain>
    </source>
</reference>
<feature type="non-terminal residue" evidence="2">
    <location>
        <position position="319"/>
    </location>
</feature>
<dbReference type="AlphaFoldDB" id="A0A4R4VC73"/>